<reference evidence="2 3" key="1">
    <citation type="journal article" date="2013" name="Proc. Natl. Acad. Sci. U.S.A.">
        <title>Genome of an arbuscular mycorrhizal fungus provides insight into the oldest plant symbiosis.</title>
        <authorList>
            <person name="Tisserant E."/>
            <person name="Malbreil M."/>
            <person name="Kuo A."/>
            <person name="Kohler A."/>
            <person name="Symeonidi A."/>
            <person name="Balestrini R."/>
            <person name="Charron P."/>
            <person name="Duensing N."/>
            <person name="Frei Dit Frey N."/>
            <person name="Gianinazzi-Pearson V."/>
            <person name="Gilbert L.B."/>
            <person name="Handa Y."/>
            <person name="Herr J.R."/>
            <person name="Hijri M."/>
            <person name="Koul R."/>
            <person name="Kawaguchi M."/>
            <person name="Krajinski F."/>
            <person name="Lammers P.J."/>
            <person name="Masclaux F.G."/>
            <person name="Murat C."/>
            <person name="Morin E."/>
            <person name="Ndikumana S."/>
            <person name="Pagni M."/>
            <person name="Petitpierre D."/>
            <person name="Requena N."/>
            <person name="Rosikiewicz P."/>
            <person name="Riley R."/>
            <person name="Saito K."/>
            <person name="San Clemente H."/>
            <person name="Shapiro H."/>
            <person name="van Tuinen D."/>
            <person name="Becard G."/>
            <person name="Bonfante P."/>
            <person name="Paszkowski U."/>
            <person name="Shachar-Hill Y.Y."/>
            <person name="Tuskan G.A."/>
            <person name="Young P.W."/>
            <person name="Sanders I.R."/>
            <person name="Henrissat B."/>
            <person name="Rensing S.A."/>
            <person name="Grigoriev I.V."/>
            <person name="Corradi N."/>
            <person name="Roux C."/>
            <person name="Martin F."/>
        </authorList>
    </citation>
    <scope>NUCLEOTIDE SEQUENCE [LARGE SCALE GENOMIC DNA]</scope>
    <source>
        <strain evidence="2 3">DAOM 197198</strain>
    </source>
</reference>
<evidence type="ECO:0000313" key="3">
    <source>
        <dbReference type="Proteomes" id="UP000018888"/>
    </source>
</evidence>
<evidence type="ECO:0000313" key="2">
    <source>
        <dbReference type="EMBL" id="POG56640.1"/>
    </source>
</evidence>
<reference evidence="2 3" key="2">
    <citation type="journal article" date="2018" name="New Phytol.">
        <title>High intraspecific genome diversity in the model arbuscular mycorrhizal symbiont Rhizophagus irregularis.</title>
        <authorList>
            <person name="Chen E.C.H."/>
            <person name="Morin E."/>
            <person name="Beaudet D."/>
            <person name="Noel J."/>
            <person name="Yildirir G."/>
            <person name="Ndikumana S."/>
            <person name="Charron P."/>
            <person name="St-Onge C."/>
            <person name="Giorgi J."/>
            <person name="Kruger M."/>
            <person name="Marton T."/>
            <person name="Ropars J."/>
            <person name="Grigoriev I.V."/>
            <person name="Hainaut M."/>
            <person name="Henrissat B."/>
            <person name="Roux C."/>
            <person name="Martin F."/>
            <person name="Corradi N."/>
        </authorList>
    </citation>
    <scope>NUCLEOTIDE SEQUENCE [LARGE SCALE GENOMIC DNA]</scope>
    <source>
        <strain evidence="2 3">DAOM 197198</strain>
    </source>
</reference>
<dbReference type="EMBL" id="AUPC02000697">
    <property type="protein sequence ID" value="POG56640.1"/>
    <property type="molecule type" value="Genomic_DNA"/>
</dbReference>
<keyword evidence="3" id="KW-1185">Reference proteome</keyword>
<dbReference type="VEuPathDB" id="FungiDB:RhiirFUN_000512"/>
<feature type="region of interest" description="Disordered" evidence="1">
    <location>
        <begin position="64"/>
        <end position="83"/>
    </location>
</feature>
<dbReference type="AlphaFoldDB" id="A0A2P4NU44"/>
<evidence type="ECO:0000256" key="1">
    <source>
        <dbReference type="SAM" id="MobiDB-lite"/>
    </source>
</evidence>
<accession>A0A2P4NU44</accession>
<protein>
    <submittedName>
        <fullName evidence="2">Uncharacterized protein</fullName>
    </submittedName>
</protein>
<name>A0A2P4NU44_RHIID</name>
<organism evidence="2 3">
    <name type="scientific">Rhizophagus irregularis (strain DAOM 181602 / DAOM 197198 / MUCL 43194)</name>
    <name type="common">Arbuscular mycorrhizal fungus</name>
    <name type="synonym">Glomus intraradices</name>
    <dbReference type="NCBI Taxonomy" id="747089"/>
    <lineage>
        <taxon>Eukaryota</taxon>
        <taxon>Fungi</taxon>
        <taxon>Fungi incertae sedis</taxon>
        <taxon>Mucoromycota</taxon>
        <taxon>Glomeromycotina</taxon>
        <taxon>Glomeromycetes</taxon>
        <taxon>Glomerales</taxon>
        <taxon>Glomeraceae</taxon>
        <taxon>Rhizophagus</taxon>
    </lineage>
</organism>
<proteinExistence type="predicted"/>
<comment type="caution">
    <text evidence="2">The sequence shown here is derived from an EMBL/GenBank/DDBJ whole genome shotgun (WGS) entry which is preliminary data.</text>
</comment>
<sequence>MFSTNTFSFKDRYDNDDLNINPENSVDDFFDNIADYEEDFNFIQNNENAFHLAMKRALDNNSDSSVNNDFEDEANDYDTNKSETTANTSINVELNIEQINHKDLLNCAIVDVIDGKLQKCNSNIKLRGLWQLIGTWQLDNDAVLQAGKNLDKLGVCYTHFLFDQNKLHKEGAKEDKDVNQIVESFAKNIHGKY</sequence>
<gene>
    <name evidence="2" type="ORF">GLOIN_2v1489307</name>
</gene>
<dbReference type="Proteomes" id="UP000018888">
    <property type="component" value="Unassembled WGS sequence"/>
</dbReference>